<dbReference type="EMBL" id="CM001885">
    <property type="protein sequence ID" value="EOY11892.1"/>
    <property type="molecule type" value="Genomic_DNA"/>
</dbReference>
<proteinExistence type="predicted"/>
<evidence type="ECO:0000313" key="1">
    <source>
        <dbReference type="EMBL" id="EOY11892.1"/>
    </source>
</evidence>
<dbReference type="AlphaFoldDB" id="A0A061F5D0"/>
<gene>
    <name evidence="1" type="ORF">TCM_030548</name>
</gene>
<name>A0A061F5D0_THECC</name>
<dbReference type="HOGENOM" id="CLU_2417640_0_0_1"/>
<protein>
    <submittedName>
        <fullName evidence="1">Uncharacterized protein</fullName>
    </submittedName>
</protein>
<dbReference type="Gramene" id="EOY11892">
    <property type="protein sequence ID" value="EOY11892"/>
    <property type="gene ID" value="TCM_030548"/>
</dbReference>
<evidence type="ECO:0000313" key="2">
    <source>
        <dbReference type="Proteomes" id="UP000026915"/>
    </source>
</evidence>
<organism evidence="1 2">
    <name type="scientific">Theobroma cacao</name>
    <name type="common">Cacao</name>
    <name type="synonym">Cocoa</name>
    <dbReference type="NCBI Taxonomy" id="3641"/>
    <lineage>
        <taxon>Eukaryota</taxon>
        <taxon>Viridiplantae</taxon>
        <taxon>Streptophyta</taxon>
        <taxon>Embryophyta</taxon>
        <taxon>Tracheophyta</taxon>
        <taxon>Spermatophyta</taxon>
        <taxon>Magnoliopsida</taxon>
        <taxon>eudicotyledons</taxon>
        <taxon>Gunneridae</taxon>
        <taxon>Pentapetalae</taxon>
        <taxon>rosids</taxon>
        <taxon>malvids</taxon>
        <taxon>Malvales</taxon>
        <taxon>Malvaceae</taxon>
        <taxon>Byttnerioideae</taxon>
        <taxon>Theobroma</taxon>
    </lineage>
</organism>
<keyword evidence="2" id="KW-1185">Reference proteome</keyword>
<reference evidence="1 2" key="1">
    <citation type="journal article" date="2013" name="Genome Biol.">
        <title>The genome sequence of the most widely cultivated cacao type and its use to identify candidate genes regulating pod color.</title>
        <authorList>
            <person name="Motamayor J.C."/>
            <person name="Mockaitis K."/>
            <person name="Schmutz J."/>
            <person name="Haiminen N."/>
            <person name="Iii D.L."/>
            <person name="Cornejo O."/>
            <person name="Findley S.D."/>
            <person name="Zheng P."/>
            <person name="Utro F."/>
            <person name="Royaert S."/>
            <person name="Saski C."/>
            <person name="Jenkins J."/>
            <person name="Podicheti R."/>
            <person name="Zhao M."/>
            <person name="Scheffler B.E."/>
            <person name="Stack J.C."/>
            <person name="Feltus F.A."/>
            <person name="Mustiga G.M."/>
            <person name="Amores F."/>
            <person name="Phillips W."/>
            <person name="Marelli J.P."/>
            <person name="May G.D."/>
            <person name="Shapiro H."/>
            <person name="Ma J."/>
            <person name="Bustamante C.D."/>
            <person name="Schnell R.J."/>
            <person name="Main D."/>
            <person name="Gilbert D."/>
            <person name="Parida L."/>
            <person name="Kuhn D.N."/>
        </authorList>
    </citation>
    <scope>NUCLEOTIDE SEQUENCE [LARGE SCALE GENOMIC DNA]</scope>
    <source>
        <strain evidence="2">cv. Matina 1-6</strain>
    </source>
</reference>
<dbReference type="InParanoid" id="A0A061F5D0"/>
<accession>A0A061F5D0</accession>
<dbReference type="Proteomes" id="UP000026915">
    <property type="component" value="Chromosome 7"/>
</dbReference>
<sequence length="92" mass="9948">MEGEGFFQFCGSLARARASRSPLSFCLSQIKCPQSRYSIIISSASLAIAQRIELFSNLAICRGSLACGGSLLEGFHLKSKRGSNLFRSIIGQ</sequence>